<feature type="transmembrane region" description="Helical" evidence="1">
    <location>
        <begin position="119"/>
        <end position="140"/>
    </location>
</feature>
<keyword evidence="1" id="KW-0472">Membrane</keyword>
<dbReference type="InterPro" id="IPR038750">
    <property type="entry name" value="YczE/YyaS-like"/>
</dbReference>
<dbReference type="HOGENOM" id="CLU_083843_1_3_11"/>
<proteinExistence type="predicted"/>
<dbReference type="KEGG" id="jde:Jden_1136"/>
<dbReference type="eggNOG" id="COG2364">
    <property type="taxonomic scope" value="Bacteria"/>
</dbReference>
<feature type="transmembrane region" description="Helical" evidence="1">
    <location>
        <begin position="87"/>
        <end position="107"/>
    </location>
</feature>
<evidence type="ECO:0008006" key="4">
    <source>
        <dbReference type="Google" id="ProtNLM"/>
    </source>
</evidence>
<sequence length="243" mass="26127">MPPPTATRRYPFSRRRIGAMLLGVFLIGVAVGLFRQAALGTDPFTTMNVGVSSLIGWEFAFYQVVFNIGLLGVVLITDRRHIGLGSLFNMVLVGYISTAVLIVLYILSDVPIMPDYTLMWVRVVTLGIAVLLACLGVALYMTAQLGVGPYDALARIISDATGGRLSFRTCRIMTDTLAVLIGGTTFYLSGGHVPAIVGAGTLIMALGTGPLVQFFIDRVAMPWLHRDVPPMPAASPRPISVKE</sequence>
<keyword evidence="1" id="KW-0812">Transmembrane</keyword>
<dbReference type="AlphaFoldDB" id="C7R3T5"/>
<evidence type="ECO:0000256" key="1">
    <source>
        <dbReference type="SAM" id="Phobius"/>
    </source>
</evidence>
<keyword evidence="1" id="KW-1133">Transmembrane helix</keyword>
<gene>
    <name evidence="2" type="ordered locus">Jden_1136</name>
</gene>
<name>C7R3T5_JONDD</name>
<keyword evidence="3" id="KW-1185">Reference proteome</keyword>
<reference evidence="2 3" key="1">
    <citation type="journal article" date="2009" name="Stand. Genomic Sci.">
        <title>Complete genome sequence of Jonesia denitrificans type strain (Prevot 55134).</title>
        <authorList>
            <person name="Pukall R."/>
            <person name="Gehrich-Schroter G."/>
            <person name="Lapidus A."/>
            <person name="Nolan M."/>
            <person name="Glavina Del Rio T."/>
            <person name="Lucas S."/>
            <person name="Chen F."/>
            <person name="Tice H."/>
            <person name="Pitluck S."/>
            <person name="Cheng J.F."/>
            <person name="Copeland A."/>
            <person name="Saunders E."/>
            <person name="Brettin T."/>
            <person name="Detter J.C."/>
            <person name="Bruce D."/>
            <person name="Goodwin L."/>
            <person name="Pati A."/>
            <person name="Ivanova N."/>
            <person name="Mavromatis K."/>
            <person name="Ovchinnikova G."/>
            <person name="Chen A."/>
            <person name="Palaniappan K."/>
            <person name="Land M."/>
            <person name="Hauser L."/>
            <person name="Chang Y.J."/>
            <person name="Jeffries C.D."/>
            <person name="Chain P."/>
            <person name="Goker M."/>
            <person name="Bristow J."/>
            <person name="Eisen J.A."/>
            <person name="Markowitz V."/>
            <person name="Hugenholtz P."/>
            <person name="Kyrpides N.C."/>
            <person name="Klenk H.P."/>
            <person name="Han C."/>
        </authorList>
    </citation>
    <scope>NUCLEOTIDE SEQUENCE [LARGE SCALE GENOMIC DNA]</scope>
    <source>
        <strain evidence="3">ATCC 14870 / DSM 20603 / BCRC 15368 / CIP 55.134 / JCM 11481 / NBRC 15587 / NCTC 10816 / Prevot 55134</strain>
    </source>
</reference>
<organism evidence="2 3">
    <name type="scientific">Jonesia denitrificans (strain ATCC 14870 / DSM 20603 / BCRC 15368 / CIP 55.134 / JCM 11481 / NBRC 15587 / NCTC 10816 / Prevot 55134)</name>
    <name type="common">Listeria denitrificans</name>
    <dbReference type="NCBI Taxonomy" id="471856"/>
    <lineage>
        <taxon>Bacteria</taxon>
        <taxon>Bacillati</taxon>
        <taxon>Actinomycetota</taxon>
        <taxon>Actinomycetes</taxon>
        <taxon>Micrococcales</taxon>
        <taxon>Jonesiaceae</taxon>
        <taxon>Jonesia</taxon>
    </lineage>
</organism>
<feature type="transmembrane region" description="Helical" evidence="1">
    <location>
        <begin position="17"/>
        <end position="34"/>
    </location>
</feature>
<evidence type="ECO:0000313" key="2">
    <source>
        <dbReference type="EMBL" id="ACV08792.1"/>
    </source>
</evidence>
<dbReference type="STRING" id="471856.Jden_1136"/>
<accession>C7R3T5</accession>
<protein>
    <recommendedName>
        <fullName evidence="4">Integral membrane protein</fullName>
    </recommendedName>
</protein>
<dbReference type="EMBL" id="CP001706">
    <property type="protein sequence ID" value="ACV08792.1"/>
    <property type="molecule type" value="Genomic_DNA"/>
</dbReference>
<feature type="transmembrane region" description="Helical" evidence="1">
    <location>
        <begin position="172"/>
        <end position="189"/>
    </location>
</feature>
<dbReference type="PANTHER" id="PTHR40078:SF1">
    <property type="entry name" value="INTEGRAL MEMBRANE PROTEIN"/>
    <property type="match status" value="1"/>
</dbReference>
<dbReference type="PANTHER" id="PTHR40078">
    <property type="entry name" value="INTEGRAL MEMBRANE PROTEIN-RELATED"/>
    <property type="match status" value="1"/>
</dbReference>
<dbReference type="Pfam" id="PF19700">
    <property type="entry name" value="DUF6198"/>
    <property type="match status" value="1"/>
</dbReference>
<feature type="transmembrane region" description="Helical" evidence="1">
    <location>
        <begin position="54"/>
        <end position="75"/>
    </location>
</feature>
<dbReference type="Proteomes" id="UP000000628">
    <property type="component" value="Chromosome"/>
</dbReference>
<evidence type="ECO:0000313" key="3">
    <source>
        <dbReference type="Proteomes" id="UP000000628"/>
    </source>
</evidence>